<evidence type="ECO:0000256" key="3">
    <source>
        <dbReference type="ARBA" id="ARBA00022989"/>
    </source>
</evidence>
<feature type="domain" description="G-protein coupled receptors family 2 profile 2" evidence="6">
    <location>
        <begin position="239"/>
        <end position="491"/>
    </location>
</feature>
<proteinExistence type="predicted"/>
<protein>
    <recommendedName>
        <fullName evidence="6">G-protein coupled receptors family 2 profile 2 domain-containing protein</fullName>
    </recommendedName>
</protein>
<keyword evidence="2 5" id="KW-0812">Transmembrane</keyword>
<gene>
    <name evidence="7" type="ORF">MEDL_42859</name>
</gene>
<feature type="transmembrane region" description="Helical" evidence="5">
    <location>
        <begin position="280"/>
        <end position="297"/>
    </location>
</feature>
<dbReference type="OrthoDB" id="6155919at2759"/>
<feature type="transmembrane region" description="Helical" evidence="5">
    <location>
        <begin position="352"/>
        <end position="376"/>
    </location>
</feature>
<dbReference type="GO" id="GO:0007166">
    <property type="term" value="P:cell surface receptor signaling pathway"/>
    <property type="evidence" value="ECO:0007669"/>
    <property type="project" value="InterPro"/>
</dbReference>
<dbReference type="AlphaFoldDB" id="A0A8S3T909"/>
<keyword evidence="3 5" id="KW-1133">Transmembrane helix</keyword>
<dbReference type="InterPro" id="IPR000832">
    <property type="entry name" value="GPCR_2_secretin-like"/>
</dbReference>
<evidence type="ECO:0000313" key="7">
    <source>
        <dbReference type="EMBL" id="CAG2229995.1"/>
    </source>
</evidence>
<dbReference type="GO" id="GO:0004930">
    <property type="term" value="F:G protein-coupled receptor activity"/>
    <property type="evidence" value="ECO:0007669"/>
    <property type="project" value="InterPro"/>
</dbReference>
<evidence type="ECO:0000313" key="8">
    <source>
        <dbReference type="Proteomes" id="UP000683360"/>
    </source>
</evidence>
<comment type="caution">
    <text evidence="7">The sequence shown here is derived from an EMBL/GenBank/DDBJ whole genome shotgun (WGS) entry which is preliminary data.</text>
</comment>
<organism evidence="7 8">
    <name type="scientific">Mytilus edulis</name>
    <name type="common">Blue mussel</name>
    <dbReference type="NCBI Taxonomy" id="6550"/>
    <lineage>
        <taxon>Eukaryota</taxon>
        <taxon>Metazoa</taxon>
        <taxon>Spiralia</taxon>
        <taxon>Lophotrochozoa</taxon>
        <taxon>Mollusca</taxon>
        <taxon>Bivalvia</taxon>
        <taxon>Autobranchia</taxon>
        <taxon>Pteriomorphia</taxon>
        <taxon>Mytilida</taxon>
        <taxon>Mytiloidea</taxon>
        <taxon>Mytilidae</taxon>
        <taxon>Mytilinae</taxon>
        <taxon>Mytilus</taxon>
    </lineage>
</organism>
<name>A0A8S3T909_MYTED</name>
<dbReference type="InterPro" id="IPR017981">
    <property type="entry name" value="GPCR_2-like_7TM"/>
</dbReference>
<sequence length="508" mass="57717">MNSFSEQAFSMSILISLGNPTEGNTVENQCREWTVEIQQQGICSQFDVYTNINIDLIFTLISNKVIQKEIFHQIAVMVSFSYNTQNFTIRTSEFKIRIDENGLIATVRVKMIIQKSAFRHEIENIRKYFSERRVRVILKNDTYNHTIEILNTNYITGNGTYTSSISQPQIYRHHYMKSDTLETFPSDNGIIGSNKIDNWRCGEVYIEVQFVGVKLHVNQMSCLTIFSLKTPKISGNYISVIITYVSFSVSAIALCVLIIVNRQLNLITSIPISNIENISVSIMLSNILFMVGIGASGKKTLCYVIGVILHYLWLSVFSFMTISVACITSSLSKMTIIRLKTNESSRKRKRRLTVLGLITPLFLVIPSIFIDVFGPSVLSAGYGSYACFPNNYPTNLIFFTGPVMVSVFVNSSCLTFVIIQVCKIRTEAAIIRKLDIYQDAKMYLRMVALSGVFWFVGIFNALYDSEWLEYMFTLFCGLTGFFLAVANLTTNRVRFTTKTDCSSKKRNF</sequence>
<dbReference type="InterPro" id="IPR053231">
    <property type="entry name" value="GPCR_LN-TM7"/>
</dbReference>
<dbReference type="PANTHER" id="PTHR45902">
    <property type="entry name" value="LATROPHILIN RECEPTOR-LIKE PROTEIN A"/>
    <property type="match status" value="1"/>
</dbReference>
<evidence type="ECO:0000256" key="5">
    <source>
        <dbReference type="SAM" id="Phobius"/>
    </source>
</evidence>
<dbReference type="Proteomes" id="UP000683360">
    <property type="component" value="Unassembled WGS sequence"/>
</dbReference>
<evidence type="ECO:0000256" key="4">
    <source>
        <dbReference type="ARBA" id="ARBA00023136"/>
    </source>
</evidence>
<evidence type="ECO:0000259" key="6">
    <source>
        <dbReference type="PROSITE" id="PS50261"/>
    </source>
</evidence>
<dbReference type="GO" id="GO:0016020">
    <property type="term" value="C:membrane"/>
    <property type="evidence" value="ECO:0007669"/>
    <property type="project" value="UniProtKB-SubCell"/>
</dbReference>
<feature type="transmembrane region" description="Helical" evidence="5">
    <location>
        <begin position="469"/>
        <end position="488"/>
    </location>
</feature>
<dbReference type="Gene3D" id="1.20.1070.10">
    <property type="entry name" value="Rhodopsin 7-helix transmembrane proteins"/>
    <property type="match status" value="1"/>
</dbReference>
<feature type="transmembrane region" description="Helical" evidence="5">
    <location>
        <begin position="396"/>
        <end position="422"/>
    </location>
</feature>
<dbReference type="PROSITE" id="PS50261">
    <property type="entry name" value="G_PROTEIN_RECEP_F2_4"/>
    <property type="match status" value="1"/>
</dbReference>
<reference evidence="7" key="1">
    <citation type="submission" date="2021-03" db="EMBL/GenBank/DDBJ databases">
        <authorList>
            <person name="Bekaert M."/>
        </authorList>
    </citation>
    <scope>NUCLEOTIDE SEQUENCE</scope>
</reference>
<comment type="subcellular location">
    <subcellularLocation>
        <location evidence="1">Membrane</location>
        <topology evidence="1">Multi-pass membrane protein</topology>
    </subcellularLocation>
</comment>
<keyword evidence="4 5" id="KW-0472">Membrane</keyword>
<dbReference type="PANTHER" id="PTHR45902:SF1">
    <property type="entry name" value="LATROPHILIN RECEPTOR-LIKE PROTEIN A"/>
    <property type="match status" value="1"/>
</dbReference>
<dbReference type="CDD" id="cd13952">
    <property type="entry name" value="7tm_classB"/>
    <property type="match status" value="1"/>
</dbReference>
<accession>A0A8S3T909</accession>
<feature type="transmembrane region" description="Helical" evidence="5">
    <location>
        <begin position="237"/>
        <end position="260"/>
    </location>
</feature>
<dbReference type="Pfam" id="PF00002">
    <property type="entry name" value="7tm_2"/>
    <property type="match status" value="1"/>
</dbReference>
<feature type="transmembrane region" description="Helical" evidence="5">
    <location>
        <begin position="443"/>
        <end position="463"/>
    </location>
</feature>
<keyword evidence="8" id="KW-1185">Reference proteome</keyword>
<dbReference type="EMBL" id="CAJPWZ010002043">
    <property type="protein sequence ID" value="CAG2229995.1"/>
    <property type="molecule type" value="Genomic_DNA"/>
</dbReference>
<feature type="transmembrane region" description="Helical" evidence="5">
    <location>
        <begin position="303"/>
        <end position="331"/>
    </location>
</feature>
<evidence type="ECO:0000256" key="2">
    <source>
        <dbReference type="ARBA" id="ARBA00022692"/>
    </source>
</evidence>
<evidence type="ECO:0000256" key="1">
    <source>
        <dbReference type="ARBA" id="ARBA00004141"/>
    </source>
</evidence>